<dbReference type="InterPro" id="IPR003406">
    <property type="entry name" value="Glyco_trans_14"/>
</dbReference>
<name>A0A811S4K9_9POAL</name>
<evidence type="ECO:0000256" key="6">
    <source>
        <dbReference type="SAM" id="MobiDB-lite"/>
    </source>
</evidence>
<evidence type="ECO:0000256" key="1">
    <source>
        <dbReference type="ARBA" id="ARBA00004606"/>
    </source>
</evidence>
<reference evidence="7" key="1">
    <citation type="submission" date="2020-10" db="EMBL/GenBank/DDBJ databases">
        <authorList>
            <person name="Han B."/>
            <person name="Lu T."/>
            <person name="Zhao Q."/>
            <person name="Huang X."/>
            <person name="Zhao Y."/>
        </authorList>
    </citation>
    <scope>NUCLEOTIDE SEQUENCE</scope>
</reference>
<keyword evidence="2" id="KW-0328">Glycosyltransferase</keyword>
<protein>
    <submittedName>
        <fullName evidence="7">Uncharacterized protein</fullName>
    </submittedName>
</protein>
<feature type="compositionally biased region" description="Pro residues" evidence="6">
    <location>
        <begin position="68"/>
        <end position="94"/>
    </location>
</feature>
<evidence type="ECO:0000256" key="4">
    <source>
        <dbReference type="ARBA" id="ARBA00023136"/>
    </source>
</evidence>
<keyword evidence="8" id="KW-1185">Reference proteome</keyword>
<evidence type="ECO:0000256" key="2">
    <source>
        <dbReference type="ARBA" id="ARBA00022676"/>
    </source>
</evidence>
<dbReference type="GO" id="GO:0016020">
    <property type="term" value="C:membrane"/>
    <property type="evidence" value="ECO:0007669"/>
    <property type="project" value="UniProtKB-SubCell"/>
</dbReference>
<dbReference type="OrthoDB" id="627023at2759"/>
<dbReference type="InterPro" id="IPR044174">
    <property type="entry name" value="BC10-like"/>
</dbReference>
<evidence type="ECO:0000256" key="5">
    <source>
        <dbReference type="ARBA" id="ARBA00023180"/>
    </source>
</evidence>
<evidence type="ECO:0000313" key="7">
    <source>
        <dbReference type="EMBL" id="CAD6337366.1"/>
    </source>
</evidence>
<evidence type="ECO:0000313" key="8">
    <source>
        <dbReference type="Proteomes" id="UP000604825"/>
    </source>
</evidence>
<keyword evidence="4" id="KW-0472">Membrane</keyword>
<dbReference type="EMBL" id="CAJGYO010000018">
    <property type="protein sequence ID" value="CAD6337366.1"/>
    <property type="molecule type" value="Genomic_DNA"/>
</dbReference>
<comment type="subcellular location">
    <subcellularLocation>
        <location evidence="1">Membrane</location>
        <topology evidence="1">Single-pass type II membrane protein</topology>
    </subcellularLocation>
</comment>
<dbReference type="Proteomes" id="UP000604825">
    <property type="component" value="Unassembled WGS sequence"/>
</dbReference>
<feature type="region of interest" description="Disordered" evidence="6">
    <location>
        <begin position="68"/>
        <end position="101"/>
    </location>
</feature>
<dbReference type="GO" id="GO:0016757">
    <property type="term" value="F:glycosyltransferase activity"/>
    <property type="evidence" value="ECO:0007669"/>
    <property type="project" value="UniProtKB-KW"/>
</dbReference>
<dbReference type="AlphaFoldDB" id="A0A811S4K9"/>
<accession>A0A811S4K9</accession>
<dbReference type="Pfam" id="PF02485">
    <property type="entry name" value="Branch"/>
    <property type="match status" value="1"/>
</dbReference>
<organism evidence="7 8">
    <name type="scientific">Miscanthus lutarioriparius</name>
    <dbReference type="NCBI Taxonomy" id="422564"/>
    <lineage>
        <taxon>Eukaryota</taxon>
        <taxon>Viridiplantae</taxon>
        <taxon>Streptophyta</taxon>
        <taxon>Embryophyta</taxon>
        <taxon>Tracheophyta</taxon>
        <taxon>Spermatophyta</taxon>
        <taxon>Magnoliopsida</taxon>
        <taxon>Liliopsida</taxon>
        <taxon>Poales</taxon>
        <taxon>Poaceae</taxon>
        <taxon>PACMAD clade</taxon>
        <taxon>Panicoideae</taxon>
        <taxon>Andropogonodae</taxon>
        <taxon>Andropogoneae</taxon>
        <taxon>Saccharinae</taxon>
        <taxon>Miscanthus</taxon>
    </lineage>
</organism>
<dbReference type="PANTHER" id="PTHR31042">
    <property type="entry name" value="CORE-2/I-BRANCHING BETA-1,6-N-ACETYLGLUCOSAMINYLTRANSFERASE FAMILY PROTEIN-RELATED"/>
    <property type="match status" value="1"/>
</dbReference>
<keyword evidence="5" id="KW-0325">Glycoprotein</keyword>
<sequence length="426" mass="47036">MNDTSMPIRVSPVVGRNLLGMVMPMLLCFSLGFVVGITCNAKFPNFYLPFVPPLPSARMWSPSPPPLLPPPAPSPPPPPALQPPPPPSPPPPTPSTTSVQSPKVAELMIGSLSSVKSNNMTDEELLWWASMSPKVRATTYHRVPKVAFLFLARGDLPLRPLWEKFFEGDHGLYSIYVHADPSYTSSPPEDSVFYDRMIPSQKTSWGDVTLVDAARRLVANALLDLGNQRFALLSESCIPLYNFTTVYALLTGSNTSFVDSFVNHDSEVRYNPFFGQRAAGGNITLAQWRKGAQWFEMDRALALELVSDDTYFPAFHEYCARNRYCFAEEHYLPTLVSVLRWTRNVNRTLTYADWRRGGSHPRKHGAGDATEALIREIRAGGAGGGGKNCTGYSDGASGVCYLFARKFAPDTLEPLLRLAPKVMGFG</sequence>
<proteinExistence type="predicted"/>
<keyword evidence="3" id="KW-0808">Transferase</keyword>
<evidence type="ECO:0000256" key="3">
    <source>
        <dbReference type="ARBA" id="ARBA00022679"/>
    </source>
</evidence>
<dbReference type="PANTHER" id="PTHR31042:SF73">
    <property type="match status" value="1"/>
</dbReference>
<comment type="caution">
    <text evidence="7">The sequence shown here is derived from an EMBL/GenBank/DDBJ whole genome shotgun (WGS) entry which is preliminary data.</text>
</comment>
<gene>
    <name evidence="7" type="ORF">NCGR_LOCUS61464</name>
</gene>